<evidence type="ECO:0000256" key="1">
    <source>
        <dbReference type="SAM" id="MobiDB-lite"/>
    </source>
</evidence>
<dbReference type="Proteomes" id="UP000636709">
    <property type="component" value="Unassembled WGS sequence"/>
</dbReference>
<dbReference type="AlphaFoldDB" id="A0A835AUQ9"/>
<evidence type="ECO:0000313" key="3">
    <source>
        <dbReference type="Proteomes" id="UP000636709"/>
    </source>
</evidence>
<organism evidence="2 3">
    <name type="scientific">Digitaria exilis</name>
    <dbReference type="NCBI Taxonomy" id="1010633"/>
    <lineage>
        <taxon>Eukaryota</taxon>
        <taxon>Viridiplantae</taxon>
        <taxon>Streptophyta</taxon>
        <taxon>Embryophyta</taxon>
        <taxon>Tracheophyta</taxon>
        <taxon>Spermatophyta</taxon>
        <taxon>Magnoliopsida</taxon>
        <taxon>Liliopsida</taxon>
        <taxon>Poales</taxon>
        <taxon>Poaceae</taxon>
        <taxon>PACMAD clade</taxon>
        <taxon>Panicoideae</taxon>
        <taxon>Panicodae</taxon>
        <taxon>Paniceae</taxon>
        <taxon>Anthephorinae</taxon>
        <taxon>Digitaria</taxon>
    </lineage>
</organism>
<protein>
    <submittedName>
        <fullName evidence="2">Uncharacterized protein</fullName>
    </submittedName>
</protein>
<proteinExistence type="predicted"/>
<name>A0A835AUQ9_9POAL</name>
<gene>
    <name evidence="2" type="ORF">HU200_048834</name>
</gene>
<feature type="compositionally biased region" description="Basic and acidic residues" evidence="1">
    <location>
        <begin position="162"/>
        <end position="174"/>
    </location>
</feature>
<sequence>MVQGVGLGRLKPWKRKVRELAYDAEDTIDMYLIRVSATPPPELSVSHRPWAAVLRAARRFKAARRIAGEIESIKNEVKEASERRQRFSIPDTGHPPAVSPATVDPRLHLRHENAARLVGLGAPTAELIRKLSLEEDARSQRLMVVAVVEAGGIGETTAVRSGESKTQCEVRSWHDTPAGEPR</sequence>
<keyword evidence="3" id="KW-1185">Reference proteome</keyword>
<feature type="region of interest" description="Disordered" evidence="1">
    <location>
        <begin position="159"/>
        <end position="182"/>
    </location>
</feature>
<accession>A0A835AUQ9</accession>
<dbReference type="PANTHER" id="PTHR19338:SF45">
    <property type="entry name" value="RX N-TERMINAL DOMAIN-CONTAINING PROTEIN"/>
    <property type="match status" value="1"/>
</dbReference>
<dbReference type="PANTHER" id="PTHR19338">
    <property type="entry name" value="TRANSLOCASE OF INNER MITOCHONDRIAL MEMBRANE 13 HOMOLOG"/>
    <property type="match status" value="1"/>
</dbReference>
<reference evidence="2" key="1">
    <citation type="submission" date="2020-07" db="EMBL/GenBank/DDBJ databases">
        <title>Genome sequence and genetic diversity analysis of an under-domesticated orphan crop, white fonio (Digitaria exilis).</title>
        <authorList>
            <person name="Bennetzen J.L."/>
            <person name="Chen S."/>
            <person name="Ma X."/>
            <person name="Wang X."/>
            <person name="Yssel A.E.J."/>
            <person name="Chaluvadi S.R."/>
            <person name="Johnson M."/>
            <person name="Gangashetty P."/>
            <person name="Hamidou F."/>
            <person name="Sanogo M.D."/>
            <person name="Zwaenepoel A."/>
            <person name="Wallace J."/>
            <person name="Van De Peer Y."/>
            <person name="Van Deynze A."/>
        </authorList>
    </citation>
    <scope>NUCLEOTIDE SEQUENCE</scope>
    <source>
        <tissue evidence="2">Leaves</tissue>
    </source>
</reference>
<evidence type="ECO:0000313" key="2">
    <source>
        <dbReference type="EMBL" id="KAF8673278.1"/>
    </source>
</evidence>
<dbReference type="EMBL" id="JACEFO010002208">
    <property type="protein sequence ID" value="KAF8673278.1"/>
    <property type="molecule type" value="Genomic_DNA"/>
</dbReference>
<dbReference type="Gene3D" id="1.20.5.4130">
    <property type="match status" value="1"/>
</dbReference>
<comment type="caution">
    <text evidence="2">The sequence shown here is derived from an EMBL/GenBank/DDBJ whole genome shotgun (WGS) entry which is preliminary data.</text>
</comment>